<keyword evidence="2 6" id="KW-0812">Transmembrane</keyword>
<feature type="transmembrane region" description="Helical" evidence="6">
    <location>
        <begin position="124"/>
        <end position="143"/>
    </location>
</feature>
<dbReference type="GO" id="GO:0006954">
    <property type="term" value="P:inflammatory response"/>
    <property type="evidence" value="ECO:0007669"/>
    <property type="project" value="TreeGrafter"/>
</dbReference>
<keyword evidence="4 6" id="KW-1133">Transmembrane helix</keyword>
<dbReference type="PANTHER" id="PTHR24365">
    <property type="entry name" value="TOLL-LIKE RECEPTOR"/>
    <property type="match status" value="1"/>
</dbReference>
<dbReference type="Proteomes" id="UP000504632">
    <property type="component" value="Chromosome 10"/>
</dbReference>
<dbReference type="InterPro" id="IPR035897">
    <property type="entry name" value="Toll_tir_struct_dom_sf"/>
</dbReference>
<evidence type="ECO:0000256" key="6">
    <source>
        <dbReference type="SAM" id="Phobius"/>
    </source>
</evidence>
<evidence type="ECO:0000256" key="5">
    <source>
        <dbReference type="ARBA" id="ARBA00023136"/>
    </source>
</evidence>
<dbReference type="SMART" id="SM00255">
    <property type="entry name" value="TIR"/>
    <property type="match status" value="1"/>
</dbReference>
<dbReference type="PANTHER" id="PTHR24365:SF522">
    <property type="entry name" value="LOW QUALITY PROTEIN: TOLL-LIKE RECEPTOR 13-RELATED"/>
    <property type="match status" value="1"/>
</dbReference>
<dbReference type="InterPro" id="IPR032675">
    <property type="entry name" value="LRR_dom_sf"/>
</dbReference>
<evidence type="ECO:0000259" key="7">
    <source>
        <dbReference type="PROSITE" id="PS50104"/>
    </source>
</evidence>
<feature type="domain" description="TIR" evidence="7">
    <location>
        <begin position="147"/>
        <end position="290"/>
    </location>
</feature>
<dbReference type="RefSeq" id="XP_030642481.1">
    <property type="nucleotide sequence ID" value="XM_030786621.1"/>
</dbReference>
<dbReference type="Pfam" id="PF01582">
    <property type="entry name" value="TIR"/>
    <property type="match status" value="1"/>
</dbReference>
<evidence type="ECO:0000256" key="4">
    <source>
        <dbReference type="ARBA" id="ARBA00022989"/>
    </source>
</evidence>
<reference evidence="9" key="1">
    <citation type="submission" date="2025-08" db="UniProtKB">
        <authorList>
            <consortium name="RefSeq"/>
        </authorList>
    </citation>
    <scope>IDENTIFICATION</scope>
</reference>
<dbReference type="PROSITE" id="PS50104">
    <property type="entry name" value="TIR"/>
    <property type="match status" value="1"/>
</dbReference>
<dbReference type="GO" id="GO:0002224">
    <property type="term" value="P:toll-like receptor signaling pathway"/>
    <property type="evidence" value="ECO:0007669"/>
    <property type="project" value="TreeGrafter"/>
</dbReference>
<proteinExistence type="predicted"/>
<dbReference type="OrthoDB" id="1421090at2759"/>
<keyword evidence="3" id="KW-0732">Signal</keyword>
<gene>
    <name evidence="9" type="primary">LOC115822705</name>
</gene>
<dbReference type="SUPFAM" id="SSF52200">
    <property type="entry name" value="Toll/Interleukin receptor TIR domain"/>
    <property type="match status" value="1"/>
</dbReference>
<sequence length="296" mass="35069">MFHNLTKLQTLTLLDCRIYFLDHSVTKDLRSLTGLALVFRDSLNILENYVEPLQSLKYLHLLQLQFYCSCENAWFTSWAVNNKQVEVYLFNPSMEGLKCLANNGLDHLNFVNYAKETCLFEVEFVLFTATTLALLAFMAAVLFHRFASPYVFPLYYIVRGWLQGAWQRDKKRHYVYDTFVSYSGKDERWLGKDIVENITDSLYGSHHTLCLISRNYLRSNWCSLEMQLATYRLQVEHRDVLILVFLEKIPSHRLSAHHRLARLVKNRTYLDWPQDSEKQSLFWDRLWEKLKPEASE</sequence>
<dbReference type="GO" id="GO:0038023">
    <property type="term" value="F:signaling receptor activity"/>
    <property type="evidence" value="ECO:0007669"/>
    <property type="project" value="TreeGrafter"/>
</dbReference>
<dbReference type="GO" id="GO:0005886">
    <property type="term" value="C:plasma membrane"/>
    <property type="evidence" value="ECO:0007669"/>
    <property type="project" value="TreeGrafter"/>
</dbReference>
<evidence type="ECO:0000256" key="3">
    <source>
        <dbReference type="ARBA" id="ARBA00022729"/>
    </source>
</evidence>
<name>A0A6J2WGJ0_CHACN</name>
<dbReference type="Gene3D" id="3.40.50.10140">
    <property type="entry name" value="Toll/interleukin-1 receptor homology (TIR) domain"/>
    <property type="match status" value="1"/>
</dbReference>
<protein>
    <submittedName>
        <fullName evidence="9">Toll-like receptor 13</fullName>
    </submittedName>
</protein>
<dbReference type="AlphaFoldDB" id="A0A6J2WGJ0"/>
<evidence type="ECO:0000256" key="2">
    <source>
        <dbReference type="ARBA" id="ARBA00022692"/>
    </source>
</evidence>
<dbReference type="SUPFAM" id="SSF52058">
    <property type="entry name" value="L domain-like"/>
    <property type="match status" value="1"/>
</dbReference>
<keyword evidence="5 6" id="KW-0472">Membrane</keyword>
<dbReference type="GeneID" id="115822705"/>
<organism evidence="8 9">
    <name type="scientific">Chanos chanos</name>
    <name type="common">Milkfish</name>
    <name type="synonym">Mugil chanos</name>
    <dbReference type="NCBI Taxonomy" id="29144"/>
    <lineage>
        <taxon>Eukaryota</taxon>
        <taxon>Metazoa</taxon>
        <taxon>Chordata</taxon>
        <taxon>Craniata</taxon>
        <taxon>Vertebrata</taxon>
        <taxon>Euteleostomi</taxon>
        <taxon>Actinopterygii</taxon>
        <taxon>Neopterygii</taxon>
        <taxon>Teleostei</taxon>
        <taxon>Ostariophysi</taxon>
        <taxon>Gonorynchiformes</taxon>
        <taxon>Chanidae</taxon>
        <taxon>Chanos</taxon>
    </lineage>
</organism>
<comment type="subcellular location">
    <subcellularLocation>
        <location evidence="1">Membrane</location>
        <topology evidence="1">Single-pass membrane protein</topology>
    </subcellularLocation>
</comment>
<evidence type="ECO:0000313" key="9">
    <source>
        <dbReference type="RefSeq" id="XP_030642481.1"/>
    </source>
</evidence>
<dbReference type="InterPro" id="IPR000157">
    <property type="entry name" value="TIR_dom"/>
</dbReference>
<dbReference type="Gene3D" id="3.80.10.10">
    <property type="entry name" value="Ribonuclease Inhibitor"/>
    <property type="match status" value="1"/>
</dbReference>
<dbReference type="InParanoid" id="A0A6J2WGJ0"/>
<keyword evidence="8" id="KW-1185">Reference proteome</keyword>
<evidence type="ECO:0000256" key="1">
    <source>
        <dbReference type="ARBA" id="ARBA00004167"/>
    </source>
</evidence>
<evidence type="ECO:0000313" key="8">
    <source>
        <dbReference type="Proteomes" id="UP000504632"/>
    </source>
</evidence>
<accession>A0A6J2WGJ0</accession>